<name>A0A0F0GGX0_LENAE</name>
<dbReference type="Proteomes" id="UP000033393">
    <property type="component" value="Unassembled WGS sequence"/>
</dbReference>
<proteinExistence type="predicted"/>
<comment type="caution">
    <text evidence="1">The sequence shown here is derived from an EMBL/GenBank/DDBJ whole genome shotgun (WGS) entry which is preliminary data.</text>
</comment>
<evidence type="ECO:0000313" key="1">
    <source>
        <dbReference type="EMBL" id="KJK40102.1"/>
    </source>
</evidence>
<reference evidence="1 2" key="1">
    <citation type="submission" date="2015-02" db="EMBL/GenBank/DDBJ databases">
        <authorList>
            <person name="Ju K.-S."/>
            <person name="Doroghazi J.R."/>
            <person name="Metcalf W."/>
        </authorList>
    </citation>
    <scope>NUCLEOTIDE SEQUENCE [LARGE SCALE GENOMIC DNA]</scope>
    <source>
        <strain evidence="1 2">NRRL B-16140</strain>
    </source>
</reference>
<dbReference type="AlphaFoldDB" id="A0A0F0GGX0"/>
<dbReference type="PATRIC" id="fig|68170.10.peg.820"/>
<gene>
    <name evidence="1" type="ORF">UK23_40510</name>
</gene>
<organism evidence="1 2">
    <name type="scientific">Lentzea aerocolonigenes</name>
    <name type="common">Lechevalieria aerocolonigenes</name>
    <name type="synonym">Saccharothrix aerocolonigenes</name>
    <dbReference type="NCBI Taxonomy" id="68170"/>
    <lineage>
        <taxon>Bacteria</taxon>
        <taxon>Bacillati</taxon>
        <taxon>Actinomycetota</taxon>
        <taxon>Actinomycetes</taxon>
        <taxon>Pseudonocardiales</taxon>
        <taxon>Pseudonocardiaceae</taxon>
        <taxon>Lentzea</taxon>
    </lineage>
</organism>
<dbReference type="EMBL" id="JYJG01000402">
    <property type="protein sequence ID" value="KJK40102.1"/>
    <property type="molecule type" value="Genomic_DNA"/>
</dbReference>
<dbReference type="OrthoDB" id="4377352at2"/>
<protein>
    <submittedName>
        <fullName evidence="1">Uncharacterized protein</fullName>
    </submittedName>
</protein>
<sequence length="102" mass="11421">MLNSPYTIWEGDDVHGRRPVLTGVSVSLNRLFSRGPAARRHIIPTGLDLSSPTNGQLHGRFPGVEGNWLGVVNYSISYADSHLKPLQVFDQLVPFWALRLRQ</sequence>
<evidence type="ECO:0000313" key="2">
    <source>
        <dbReference type="Proteomes" id="UP000033393"/>
    </source>
</evidence>
<keyword evidence="2" id="KW-1185">Reference proteome</keyword>
<accession>A0A0F0GGX0</accession>